<protein>
    <submittedName>
        <fullName evidence="3">DUF4190 domain-containing protein</fullName>
    </submittedName>
</protein>
<dbReference type="KEGG" id="kbs:EPA93_29305"/>
<feature type="transmembrane region" description="Helical" evidence="2">
    <location>
        <begin position="100"/>
        <end position="132"/>
    </location>
</feature>
<evidence type="ECO:0000256" key="2">
    <source>
        <dbReference type="SAM" id="Phobius"/>
    </source>
</evidence>
<dbReference type="RefSeq" id="WP_129890922.1">
    <property type="nucleotide sequence ID" value="NZ_CP035758.1"/>
</dbReference>
<organism evidence="3 4">
    <name type="scientific">Ktedonosporobacter rubrisoli</name>
    <dbReference type="NCBI Taxonomy" id="2509675"/>
    <lineage>
        <taxon>Bacteria</taxon>
        <taxon>Bacillati</taxon>
        <taxon>Chloroflexota</taxon>
        <taxon>Ktedonobacteria</taxon>
        <taxon>Ktedonobacterales</taxon>
        <taxon>Ktedonosporobacteraceae</taxon>
        <taxon>Ktedonosporobacter</taxon>
    </lineage>
</organism>
<keyword evidence="2" id="KW-0812">Transmembrane</keyword>
<name>A0A4P6JXV6_KTERU</name>
<feature type="region of interest" description="Disordered" evidence="1">
    <location>
        <begin position="1"/>
        <end position="55"/>
    </location>
</feature>
<reference evidence="3 4" key="1">
    <citation type="submission" date="2019-01" db="EMBL/GenBank/DDBJ databases">
        <title>Ktedonosporobacter rubrisoli SCAWS-G2.</title>
        <authorList>
            <person name="Huang Y."/>
            <person name="Yan B."/>
        </authorList>
    </citation>
    <scope>NUCLEOTIDE SEQUENCE [LARGE SCALE GENOMIC DNA]</scope>
    <source>
        <strain evidence="3 4">SCAWS-G2</strain>
    </source>
</reference>
<accession>A0A4P6JXV6</accession>
<keyword evidence="2" id="KW-1133">Transmembrane helix</keyword>
<keyword evidence="4" id="KW-1185">Reference proteome</keyword>
<sequence length="175" mass="19095">MQEMASSYNSDNSEWQLKPQASYPTPPNPHTPEQAERDYQPALYSEQPHPQQNTYTPYRASALEPQPHIAIPVQSPSYRYQPGFVPLTFDPYSNAAQTTLILGIVASAAWIMPFLGWLASFICAIIGVITFFQGRKSVTRHGSAVAGLALCTIVLTVMGLSLLLFGGAILALLAL</sequence>
<evidence type="ECO:0000256" key="1">
    <source>
        <dbReference type="SAM" id="MobiDB-lite"/>
    </source>
</evidence>
<evidence type="ECO:0000313" key="3">
    <source>
        <dbReference type="EMBL" id="QBD79856.1"/>
    </source>
</evidence>
<gene>
    <name evidence="3" type="ORF">EPA93_29305</name>
</gene>
<dbReference type="EMBL" id="CP035758">
    <property type="protein sequence ID" value="QBD79856.1"/>
    <property type="molecule type" value="Genomic_DNA"/>
</dbReference>
<feature type="compositionally biased region" description="Polar residues" evidence="1">
    <location>
        <begin position="1"/>
        <end position="15"/>
    </location>
</feature>
<dbReference type="Proteomes" id="UP000290365">
    <property type="component" value="Chromosome"/>
</dbReference>
<feature type="transmembrane region" description="Helical" evidence="2">
    <location>
        <begin position="144"/>
        <end position="174"/>
    </location>
</feature>
<proteinExistence type="predicted"/>
<evidence type="ECO:0000313" key="4">
    <source>
        <dbReference type="Proteomes" id="UP000290365"/>
    </source>
</evidence>
<dbReference type="AlphaFoldDB" id="A0A4P6JXV6"/>
<keyword evidence="2" id="KW-0472">Membrane</keyword>